<evidence type="ECO:0000313" key="2">
    <source>
        <dbReference type="Proteomes" id="UP001155586"/>
    </source>
</evidence>
<evidence type="ECO:0000313" key="1">
    <source>
        <dbReference type="EMBL" id="MCW8334871.1"/>
    </source>
</evidence>
<protein>
    <submittedName>
        <fullName evidence="1">Uncharacterized protein</fullName>
    </submittedName>
</protein>
<comment type="caution">
    <text evidence="1">The sequence shown here is derived from an EMBL/GenBank/DDBJ whole genome shotgun (WGS) entry which is preliminary data.</text>
</comment>
<dbReference type="AlphaFoldDB" id="A0A9X3HSK4"/>
<proteinExistence type="predicted"/>
<keyword evidence="2" id="KW-1185">Reference proteome</keyword>
<dbReference type="RefSeq" id="WP_265688209.1">
    <property type="nucleotide sequence ID" value="NZ_JAKRRX010000079.1"/>
</dbReference>
<accession>A0A9X3HSK4</accession>
<gene>
    <name evidence="1" type="ORF">MD483_13680</name>
</gene>
<reference evidence="1" key="1">
    <citation type="submission" date="2022-02" db="EMBL/GenBank/DDBJ databases">
        <title>Vibrio sp. nov., a new bacterium isolated from Bohai sea, China.</title>
        <authorList>
            <person name="Yuan Y."/>
        </authorList>
    </citation>
    <scope>NUCLEOTIDE SEQUENCE</scope>
    <source>
        <strain evidence="1">DBSS07</strain>
    </source>
</reference>
<dbReference type="EMBL" id="JAKRRX010000079">
    <property type="protein sequence ID" value="MCW8334871.1"/>
    <property type="molecule type" value="Genomic_DNA"/>
</dbReference>
<name>A0A9X3HSK4_9VIBR</name>
<sequence>MNGSVSYFQDSVTTHILGSKQMTSIQFEQLKAQLKLLTPQQLRSLQGEIRSSLDIEKETVLTEEELNLITSLFD</sequence>
<organism evidence="1 2">
    <name type="scientific">Vibrio paucivorans</name>
    <dbReference type="NCBI Taxonomy" id="2829489"/>
    <lineage>
        <taxon>Bacteria</taxon>
        <taxon>Pseudomonadati</taxon>
        <taxon>Pseudomonadota</taxon>
        <taxon>Gammaproteobacteria</taxon>
        <taxon>Vibrionales</taxon>
        <taxon>Vibrionaceae</taxon>
        <taxon>Vibrio</taxon>
    </lineage>
</organism>
<dbReference type="Proteomes" id="UP001155586">
    <property type="component" value="Unassembled WGS sequence"/>
</dbReference>